<dbReference type="CDD" id="cd00090">
    <property type="entry name" value="HTH_ARSR"/>
    <property type="match status" value="1"/>
</dbReference>
<dbReference type="Proteomes" id="UP000579945">
    <property type="component" value="Unassembled WGS sequence"/>
</dbReference>
<dbReference type="SUPFAM" id="SSF46785">
    <property type="entry name" value="Winged helix' DNA-binding domain"/>
    <property type="match status" value="1"/>
</dbReference>
<dbReference type="InterPro" id="IPR051011">
    <property type="entry name" value="Metal_resp_trans_reg"/>
</dbReference>
<dbReference type="GeneID" id="95390073"/>
<dbReference type="InterPro" id="IPR001845">
    <property type="entry name" value="HTH_ArsR_DNA-bd_dom"/>
</dbReference>
<dbReference type="InterPro" id="IPR036390">
    <property type="entry name" value="WH_DNA-bd_sf"/>
</dbReference>
<dbReference type="SMART" id="SM00418">
    <property type="entry name" value="HTH_ARSR"/>
    <property type="match status" value="1"/>
</dbReference>
<evidence type="ECO:0000313" key="5">
    <source>
        <dbReference type="EMBL" id="MBB3727796.1"/>
    </source>
</evidence>
<evidence type="ECO:0000256" key="2">
    <source>
        <dbReference type="ARBA" id="ARBA00023125"/>
    </source>
</evidence>
<protein>
    <submittedName>
        <fullName evidence="5">DNA-binding transcriptional ArsR family regulator</fullName>
    </submittedName>
</protein>
<accession>A0A7W5V4N2</accession>
<feature type="domain" description="HTH arsR-type" evidence="4">
    <location>
        <begin position="258"/>
        <end position="328"/>
    </location>
</feature>
<dbReference type="Gene3D" id="1.10.10.10">
    <property type="entry name" value="Winged helix-like DNA-binding domain superfamily/Winged helix DNA-binding domain"/>
    <property type="match status" value="1"/>
</dbReference>
<proteinExistence type="predicted"/>
<gene>
    <name evidence="5" type="ORF">FHR33_003656</name>
</gene>
<dbReference type="Pfam" id="PF12840">
    <property type="entry name" value="HTH_20"/>
    <property type="match status" value="1"/>
</dbReference>
<dbReference type="InterPro" id="IPR011991">
    <property type="entry name" value="ArsR-like_HTH"/>
</dbReference>
<organism evidence="5 6">
    <name type="scientific">Nonomuraea dietziae</name>
    <dbReference type="NCBI Taxonomy" id="65515"/>
    <lineage>
        <taxon>Bacteria</taxon>
        <taxon>Bacillati</taxon>
        <taxon>Actinomycetota</taxon>
        <taxon>Actinomycetes</taxon>
        <taxon>Streptosporangiales</taxon>
        <taxon>Streptosporangiaceae</taxon>
        <taxon>Nonomuraea</taxon>
    </lineage>
</organism>
<keyword evidence="2 5" id="KW-0238">DNA-binding</keyword>
<dbReference type="AlphaFoldDB" id="A0A7W5V4N2"/>
<sequence>MAGGILRIIFTSDDLARVRVASRADPMWEMVASLHRFQAGDGGAVIAGWRRRARARLAEAGLLRDVRRLLVPLAPRAAYFPDFLTPIEAQQGTDDGIQAILDTPRTRVRRELDRLRAGHGLPAHLEDLASDTRAMRQVANVAAGYVRVALGEHWPAVERTVSQDRGTRVRHLAEGGVETMLSGLGPAMRWRAPVLEVDYPAGDRELRLRGRGLTLIPSYFCRTAPVTLADQSLPPVLVYPVPRKDVPERVNEGDALAELLGRTRAEVLRCVALAPGCSTTELARRAGVPASSASEHARVLRQAGLIASIRHANLMLHQVTESGDGLLRGSG</sequence>
<comment type="caution">
    <text evidence="5">The sequence shown here is derived from an EMBL/GenBank/DDBJ whole genome shotgun (WGS) entry which is preliminary data.</text>
</comment>
<dbReference type="EMBL" id="JACIBV010000001">
    <property type="protein sequence ID" value="MBB3727796.1"/>
    <property type="molecule type" value="Genomic_DNA"/>
</dbReference>
<dbReference type="GO" id="GO:0003677">
    <property type="term" value="F:DNA binding"/>
    <property type="evidence" value="ECO:0007669"/>
    <property type="project" value="UniProtKB-KW"/>
</dbReference>
<name>A0A7W5V4N2_9ACTN</name>
<evidence type="ECO:0000313" key="6">
    <source>
        <dbReference type="Proteomes" id="UP000579945"/>
    </source>
</evidence>
<keyword evidence="3" id="KW-0804">Transcription</keyword>
<dbReference type="InterPro" id="IPR036388">
    <property type="entry name" value="WH-like_DNA-bd_sf"/>
</dbReference>
<dbReference type="GO" id="GO:0003700">
    <property type="term" value="F:DNA-binding transcription factor activity"/>
    <property type="evidence" value="ECO:0007669"/>
    <property type="project" value="InterPro"/>
</dbReference>
<keyword evidence="1" id="KW-0805">Transcription regulation</keyword>
<evidence type="ECO:0000256" key="3">
    <source>
        <dbReference type="ARBA" id="ARBA00023163"/>
    </source>
</evidence>
<keyword evidence="6" id="KW-1185">Reference proteome</keyword>
<evidence type="ECO:0000259" key="4">
    <source>
        <dbReference type="SMART" id="SM00418"/>
    </source>
</evidence>
<reference evidence="5 6" key="1">
    <citation type="submission" date="2020-08" db="EMBL/GenBank/DDBJ databases">
        <title>Sequencing the genomes of 1000 actinobacteria strains.</title>
        <authorList>
            <person name="Klenk H.-P."/>
        </authorList>
    </citation>
    <scope>NUCLEOTIDE SEQUENCE [LARGE SCALE GENOMIC DNA]</scope>
    <source>
        <strain evidence="5 6">DSM 44320</strain>
    </source>
</reference>
<evidence type="ECO:0000256" key="1">
    <source>
        <dbReference type="ARBA" id="ARBA00023015"/>
    </source>
</evidence>
<dbReference type="RefSeq" id="WP_183648851.1">
    <property type="nucleotide sequence ID" value="NZ_BAAAXX010000089.1"/>
</dbReference>
<dbReference type="PANTHER" id="PTHR43132:SF8">
    <property type="entry name" value="HTH-TYPE TRANSCRIPTIONAL REGULATOR KMTR"/>
    <property type="match status" value="1"/>
</dbReference>
<dbReference type="PANTHER" id="PTHR43132">
    <property type="entry name" value="ARSENICAL RESISTANCE OPERON REPRESSOR ARSR-RELATED"/>
    <property type="match status" value="1"/>
</dbReference>